<dbReference type="SUPFAM" id="SSF52922">
    <property type="entry name" value="TK C-terminal domain-like"/>
    <property type="match status" value="1"/>
</dbReference>
<dbReference type="Gene3D" id="3.40.50.970">
    <property type="match status" value="1"/>
</dbReference>
<dbReference type="RefSeq" id="WP_073258041.1">
    <property type="nucleotide sequence ID" value="NZ_FRCR01000013.1"/>
</dbReference>
<evidence type="ECO:0000259" key="4">
    <source>
        <dbReference type="Pfam" id="PF17147"/>
    </source>
</evidence>
<accession>A0A1M7LPX7</accession>
<dbReference type="EMBL" id="FRCR01000013">
    <property type="protein sequence ID" value="SHM80316.1"/>
    <property type="molecule type" value="Genomic_DNA"/>
</dbReference>
<dbReference type="InterPro" id="IPR050722">
    <property type="entry name" value="Pyruvate:ferred/Flavod_OxRd"/>
</dbReference>
<dbReference type="PANTHER" id="PTHR32154:SF0">
    <property type="entry name" value="PYRUVATE-FLAVODOXIN OXIDOREDUCTASE-RELATED"/>
    <property type="match status" value="1"/>
</dbReference>
<evidence type="ECO:0000256" key="1">
    <source>
        <dbReference type="ARBA" id="ARBA00009032"/>
    </source>
</evidence>
<dbReference type="InterPro" id="IPR033412">
    <property type="entry name" value="PFOR_II"/>
</dbReference>
<protein>
    <submittedName>
        <fullName evidence="5">Pyruvate ferredoxin oxidoreductase, alpha subunit</fullName>
    </submittedName>
</protein>
<proteinExistence type="inferred from homology"/>
<comment type="similarity">
    <text evidence="1">Belongs to the pyruvate:ferredoxin/flavodoxin oxidoreductase family.</text>
</comment>
<feature type="domain" description="Pyruvate flavodoxin/ferredoxin oxidoreductase pyrimidine binding" evidence="3">
    <location>
        <begin position="16"/>
        <end position="240"/>
    </location>
</feature>
<dbReference type="Pfam" id="PF01855">
    <property type="entry name" value="POR_N"/>
    <property type="match status" value="1"/>
</dbReference>
<dbReference type="Gene3D" id="3.40.50.920">
    <property type="match status" value="1"/>
</dbReference>
<dbReference type="InterPro" id="IPR029061">
    <property type="entry name" value="THDP-binding"/>
</dbReference>
<dbReference type="STRING" id="447595.SAMN05660826_01999"/>
<keyword evidence="2" id="KW-0560">Oxidoreductase</keyword>
<dbReference type="PANTHER" id="PTHR32154">
    <property type="entry name" value="PYRUVATE-FLAVODOXIN OXIDOREDUCTASE-RELATED"/>
    <property type="match status" value="1"/>
</dbReference>
<keyword evidence="6" id="KW-1185">Reference proteome</keyword>
<name>A0A1M7LPX7_9FIRM</name>
<dbReference type="GO" id="GO:0016903">
    <property type="term" value="F:oxidoreductase activity, acting on the aldehyde or oxo group of donors"/>
    <property type="evidence" value="ECO:0007669"/>
    <property type="project" value="UniProtKB-ARBA"/>
</dbReference>
<dbReference type="InterPro" id="IPR009014">
    <property type="entry name" value="Transketo_C/PFOR_II"/>
</dbReference>
<dbReference type="Pfam" id="PF17147">
    <property type="entry name" value="PFOR_II"/>
    <property type="match status" value="1"/>
</dbReference>
<evidence type="ECO:0000259" key="3">
    <source>
        <dbReference type="Pfam" id="PF01855"/>
    </source>
</evidence>
<sequence length="406" mass="44872">MATRKLLDGNAAAAEAMRLARVQVISAYPITPQSPIAEKLADFVAEGSLKAKYVRVESEHTAMSVAIGAQLTGVRACTATSSVGLALMHEVLGVASGCRLPIVMAVVNRSLASPWSLWCDHQDSMAERDSGWLQFYAEDPQEVLDYLLIAYRVAEDPRVLLPAMVCMDGFFVSHTPAVVLVPEQETVDSFLPPYNPANLYLDPDDPMFVNDLTPPSDYTEMRYQHKVAFEEAFKVITEVQEEFFRLFGRRYSFIETYKCDDADVVLVTLGSMSGTAKYVVNELRAKGYKVGVLKIVVFRPFPAEQIRNALKHVPVFGVMDRSAGLGAEGGPVWIEVSRALSGIKVMPKVAGYVGGLGGRDLAPHVIEKAFRNLIDIKEGKIEMHRGSKWIDVREDAMKIREVKVNV</sequence>
<reference evidence="6" key="1">
    <citation type="submission" date="2016-11" db="EMBL/GenBank/DDBJ databases">
        <authorList>
            <person name="Varghese N."/>
            <person name="Submissions S."/>
        </authorList>
    </citation>
    <scope>NUCLEOTIDE SEQUENCE [LARGE SCALE GENOMIC DNA]</scope>
    <source>
        <strain evidence="6">DSM 18802</strain>
    </source>
</reference>
<dbReference type="InterPro" id="IPR002880">
    <property type="entry name" value="Pyrv_Fd/Flavodoxin_OxRdtase_N"/>
</dbReference>
<dbReference type="GO" id="GO:0019752">
    <property type="term" value="P:carboxylic acid metabolic process"/>
    <property type="evidence" value="ECO:0007669"/>
    <property type="project" value="UniProtKB-ARBA"/>
</dbReference>
<dbReference type="FunFam" id="3.40.50.970:FF:000012">
    <property type="entry name" value="Pyruvate:ferredoxin (Flavodoxin) oxidoreductase"/>
    <property type="match status" value="1"/>
</dbReference>
<feature type="domain" description="Pyruvate:ferredoxin oxidoreductase core" evidence="4">
    <location>
        <begin position="262"/>
        <end position="364"/>
    </location>
</feature>
<dbReference type="CDD" id="cd07034">
    <property type="entry name" value="TPP_PYR_PFOR_IOR-alpha_like"/>
    <property type="match status" value="1"/>
</dbReference>
<dbReference type="SUPFAM" id="SSF52518">
    <property type="entry name" value="Thiamin diphosphate-binding fold (THDP-binding)"/>
    <property type="match status" value="1"/>
</dbReference>
<keyword evidence="5" id="KW-0670">Pyruvate</keyword>
<dbReference type="Proteomes" id="UP000184375">
    <property type="component" value="Unassembled WGS sequence"/>
</dbReference>
<dbReference type="FunFam" id="3.40.50.920:FF:000010">
    <property type="entry name" value="Pyruvate ferredoxin oxidoreductase, alpha subunit"/>
    <property type="match status" value="1"/>
</dbReference>
<dbReference type="GO" id="GO:0006979">
    <property type="term" value="P:response to oxidative stress"/>
    <property type="evidence" value="ECO:0007669"/>
    <property type="project" value="TreeGrafter"/>
</dbReference>
<evidence type="ECO:0000313" key="6">
    <source>
        <dbReference type="Proteomes" id="UP000184375"/>
    </source>
</evidence>
<gene>
    <name evidence="5" type="ORF">SAMN05660826_01999</name>
</gene>
<dbReference type="AlphaFoldDB" id="A0A1M7LPX7"/>
<evidence type="ECO:0000313" key="5">
    <source>
        <dbReference type="EMBL" id="SHM80316.1"/>
    </source>
</evidence>
<evidence type="ECO:0000256" key="2">
    <source>
        <dbReference type="ARBA" id="ARBA00023002"/>
    </source>
</evidence>
<organism evidence="5 6">
    <name type="scientific">Caldanaerovirga acetigignens</name>
    <dbReference type="NCBI Taxonomy" id="447595"/>
    <lineage>
        <taxon>Bacteria</taxon>
        <taxon>Bacillati</taxon>
        <taxon>Bacillota</taxon>
        <taxon>Clostridia</taxon>
        <taxon>Thermosediminibacterales</taxon>
        <taxon>Thermosediminibacteraceae</taxon>
        <taxon>Caldanaerovirga</taxon>
    </lineage>
</organism>
<dbReference type="OrthoDB" id="9794954at2"/>